<dbReference type="OrthoDB" id="5132116at2759"/>
<evidence type="ECO:0000256" key="3">
    <source>
        <dbReference type="ARBA" id="ARBA00049360"/>
    </source>
</evidence>
<dbReference type="AlphaFoldDB" id="A0A023B4F3"/>
<keyword evidence="2" id="KW-0206">Cytoskeleton</keyword>
<evidence type="ECO:0000256" key="1">
    <source>
        <dbReference type="ARBA" id="ARBA00004245"/>
    </source>
</evidence>
<dbReference type="SMART" id="SM00268">
    <property type="entry name" value="ACTIN"/>
    <property type="match status" value="1"/>
</dbReference>
<dbReference type="RefSeq" id="XP_011131180.1">
    <property type="nucleotide sequence ID" value="XM_011132878.1"/>
</dbReference>
<dbReference type="PANTHER" id="PTHR11937">
    <property type="entry name" value="ACTIN"/>
    <property type="match status" value="1"/>
</dbReference>
<keyword evidence="6" id="KW-1185">Reference proteome</keyword>
<dbReference type="EMBL" id="AFNH02000762">
    <property type="protein sequence ID" value="EZG56712.1"/>
    <property type="molecule type" value="Genomic_DNA"/>
</dbReference>
<dbReference type="eggNOG" id="KOG0676">
    <property type="taxonomic scope" value="Eukaryota"/>
</dbReference>
<evidence type="ECO:0000313" key="5">
    <source>
        <dbReference type="EMBL" id="EZG56712.1"/>
    </source>
</evidence>
<evidence type="ECO:0000256" key="4">
    <source>
        <dbReference type="RuleBase" id="RU000487"/>
    </source>
</evidence>
<dbReference type="InterPro" id="IPR004000">
    <property type="entry name" value="Actin"/>
</dbReference>
<dbReference type="Gene3D" id="3.30.420.40">
    <property type="match status" value="2"/>
</dbReference>
<comment type="similarity">
    <text evidence="4">Belongs to the actin family.</text>
</comment>
<comment type="subcellular location">
    <subcellularLocation>
        <location evidence="1">Cytoplasm</location>
        <location evidence="1">Cytoskeleton</location>
    </subcellularLocation>
</comment>
<comment type="catalytic activity">
    <reaction evidence="3">
        <text>ATP + H2O = ADP + phosphate + H(+)</text>
        <dbReference type="Rhea" id="RHEA:13065"/>
        <dbReference type="ChEBI" id="CHEBI:15377"/>
        <dbReference type="ChEBI" id="CHEBI:15378"/>
        <dbReference type="ChEBI" id="CHEBI:30616"/>
        <dbReference type="ChEBI" id="CHEBI:43474"/>
        <dbReference type="ChEBI" id="CHEBI:456216"/>
    </reaction>
</comment>
<proteinExistence type="inferred from homology"/>
<organism evidence="5 6">
    <name type="scientific">Gregarina niphandrodes</name>
    <name type="common">Septate eugregarine</name>
    <dbReference type="NCBI Taxonomy" id="110365"/>
    <lineage>
        <taxon>Eukaryota</taxon>
        <taxon>Sar</taxon>
        <taxon>Alveolata</taxon>
        <taxon>Apicomplexa</taxon>
        <taxon>Conoidasida</taxon>
        <taxon>Gregarinasina</taxon>
        <taxon>Eugregarinorida</taxon>
        <taxon>Gregarinidae</taxon>
        <taxon>Gregarina</taxon>
    </lineage>
</organism>
<evidence type="ECO:0000256" key="2">
    <source>
        <dbReference type="ARBA" id="ARBA00023212"/>
    </source>
</evidence>
<dbReference type="SUPFAM" id="SSF53067">
    <property type="entry name" value="Actin-like ATPase domain"/>
    <property type="match status" value="2"/>
</dbReference>
<dbReference type="OMA" id="IDHGHIS"/>
<sequence length="377" mass="41970">MSAVPIVVDLGSGYIKAGSSHAAEPSGVFPALVGKPRRRFVEQYRGYPVFCGEEAVECRDKLSLFSPIDHGHIKDWNSMDEIWTHVFSGKFGLTGDQAPILITQPPKASRTHQQKILETLFEMFGAPEVSIQVQGVLGLYSVAMTTGLTTEIGEGVTQVVPVMEGQIINEGVTRIDCGGQELTMYLQKLLCNNGFAFTTRDDFEYCRLIKETYCYVPLDPAAEDLRTDLNVQFSLPDGFKLRDGTSQINLGPERFYCAEALFNPALIEKDHPPLFDIVMGSIAKCPIDLRTSMLQNIILSGGSSLFDGLDTRLHDTLTRIVPKAKQHLVKIRKPESGVYAVWQGGKIYCEMKDVHGESWIPLHEYQDSGDSVLERYR</sequence>
<keyword evidence="2" id="KW-0963">Cytoplasm</keyword>
<evidence type="ECO:0000313" key="6">
    <source>
        <dbReference type="Proteomes" id="UP000019763"/>
    </source>
</evidence>
<dbReference type="PRINTS" id="PR00190">
    <property type="entry name" value="ACTIN"/>
</dbReference>
<protein>
    <submittedName>
        <fullName evidence="5">Actin</fullName>
    </submittedName>
</protein>
<comment type="caution">
    <text evidence="5">The sequence shown here is derived from an EMBL/GenBank/DDBJ whole genome shotgun (WGS) entry which is preliminary data.</text>
</comment>
<name>A0A023B4F3_GRENI</name>
<dbReference type="VEuPathDB" id="CryptoDB:GNI_101710"/>
<accession>A0A023B4F3</accession>
<dbReference type="GeneID" id="22913598"/>
<dbReference type="InterPro" id="IPR043129">
    <property type="entry name" value="ATPase_NBD"/>
</dbReference>
<dbReference type="Gene3D" id="3.90.640.10">
    <property type="entry name" value="Actin, Chain A, domain 4"/>
    <property type="match status" value="1"/>
</dbReference>
<gene>
    <name evidence="5" type="ORF">GNI_101710</name>
</gene>
<reference evidence="5" key="1">
    <citation type="submission" date="2013-12" db="EMBL/GenBank/DDBJ databases">
        <authorList>
            <person name="Omoto C.K."/>
            <person name="Sibley D."/>
            <person name="Venepally P."/>
            <person name="Hadjithomas M."/>
            <person name="Karamycheva S."/>
            <person name="Brunk B."/>
            <person name="Roos D."/>
            <person name="Caler E."/>
            <person name="Lorenzi H."/>
        </authorList>
    </citation>
    <scope>NUCLEOTIDE SEQUENCE</scope>
</reference>
<dbReference type="GO" id="GO:0005856">
    <property type="term" value="C:cytoskeleton"/>
    <property type="evidence" value="ECO:0007669"/>
    <property type="project" value="UniProtKB-SubCell"/>
</dbReference>
<dbReference type="FunFam" id="3.30.420.40:FF:000050">
    <property type="entry name" value="Actin, alpha skeletal muscle"/>
    <property type="match status" value="1"/>
</dbReference>
<dbReference type="Proteomes" id="UP000019763">
    <property type="component" value="Unassembled WGS sequence"/>
</dbReference>
<dbReference type="Pfam" id="PF00022">
    <property type="entry name" value="Actin"/>
    <property type="match status" value="1"/>
</dbReference>